<reference evidence="2" key="2">
    <citation type="submission" date="2025-08" db="UniProtKB">
        <authorList>
            <consortium name="Ensembl"/>
        </authorList>
    </citation>
    <scope>IDENTIFICATION</scope>
</reference>
<accession>H9GMU7</accession>
<dbReference type="GeneTree" id="ENSGT00390000012296"/>
<dbReference type="PANTHER" id="PTHR15571:SF2">
    <property type="entry name" value="GEM-ASSOCIATED PROTEIN 4"/>
    <property type="match status" value="1"/>
</dbReference>
<dbReference type="InParanoid" id="H9GMU7"/>
<keyword evidence="3" id="KW-1185">Reference proteome</keyword>
<evidence type="ECO:0000256" key="1">
    <source>
        <dbReference type="SAM" id="MobiDB-lite"/>
    </source>
</evidence>
<reference evidence="2" key="3">
    <citation type="submission" date="2025-09" db="UniProtKB">
        <authorList>
            <consortium name="Ensembl"/>
        </authorList>
    </citation>
    <scope>IDENTIFICATION</scope>
</reference>
<organism evidence="2 3">
    <name type="scientific">Anolis carolinensis</name>
    <name type="common">Green anole</name>
    <name type="synonym">American chameleon</name>
    <dbReference type="NCBI Taxonomy" id="28377"/>
    <lineage>
        <taxon>Eukaryota</taxon>
        <taxon>Metazoa</taxon>
        <taxon>Chordata</taxon>
        <taxon>Craniata</taxon>
        <taxon>Vertebrata</taxon>
        <taxon>Euteleostomi</taxon>
        <taxon>Lepidosauria</taxon>
        <taxon>Squamata</taxon>
        <taxon>Bifurcata</taxon>
        <taxon>Unidentata</taxon>
        <taxon>Episquamata</taxon>
        <taxon>Toxicofera</taxon>
        <taxon>Iguania</taxon>
        <taxon>Dactyloidae</taxon>
        <taxon>Anolis</taxon>
    </lineage>
</organism>
<dbReference type="GeneID" id="100567108"/>
<dbReference type="GO" id="GO:0005829">
    <property type="term" value="C:cytosol"/>
    <property type="evidence" value="ECO:0007669"/>
    <property type="project" value="Ensembl"/>
</dbReference>
<gene>
    <name evidence="2" type="primary">GEMIN4</name>
</gene>
<feature type="region of interest" description="Disordered" evidence="1">
    <location>
        <begin position="192"/>
        <end position="218"/>
    </location>
</feature>
<dbReference type="GO" id="GO:0006364">
    <property type="term" value="P:rRNA processing"/>
    <property type="evidence" value="ECO:0007669"/>
    <property type="project" value="InterPro"/>
</dbReference>
<dbReference type="InterPro" id="IPR033265">
    <property type="entry name" value="GEMIN4"/>
</dbReference>
<dbReference type="AlphaFoldDB" id="H9GMU7"/>
<dbReference type="GO" id="GO:0005730">
    <property type="term" value="C:nucleolus"/>
    <property type="evidence" value="ECO:0007669"/>
    <property type="project" value="Ensembl"/>
</dbReference>
<sequence>MQLGPLTICGEVTILHGGFLLASQLCHPRPLSELAKSDWPLVGKPIMEALEEICTSHSSYPPQPDAWKKKAAVILWSKVLFSEAPAVSLNQRWKDDAFFSVSNMIPEINRTVLFELFMAANAPQLFTELLLVLPEPLCRRELEALVEYVAKETSQRDVRFYLDVWWEIMKHKAGQEDRLTLLFRSVSHQCLPEPDDVGQPPKRFKSDGPPSAHSSPETSVLPILADGLKLIWRSVSPAKMKCYALANLLDVLSISIAACDADSLPIQTYLVKVSSVVTLWSNDCDNCYGKTELDEKVKEAERSVSLLSVAQASKALLLVDLGFLRTLLEEWSPELQGFLNDPEHVCYESYRLLDCLALLEKRLARYAESGDLEEETAKAMVGLSTLVADFLKSISLKPCSKECKMDIVASVAMVIINKRMDRHAEVCSVFAAEKDWALTEGWAACLEKNKELFREPGTILKLVQTLADGSKDAKSQGQAARVAKVILECYTALPLTDQNKVISGVLATWGRKGLSGASPAFSEGFQEELNVAFNQIIQSVSGEGFQRVVAAVSRLVALNPEATIKKIYNLVVSNLGTHLFLAEILCCFPALRFQEGQDSMDLSVTLLLACLRETVFDRLVCAKEKEQFLEFLGYLLQPNGANPLFSPAEVTQSLVLPFLKSDSPCVELCLRILDQALKVPSEPDWIHACHPFPLVLSLCKFLDGFAQYWHEPEARHTCSFETKDLVAANLARLCDALSAQKDSLSPALWDQSVSWLHRKAGALDWTIGLRLESVYGEHFKKEVPSTLFEVCKLPEEEWTSRSDGQYGAGSGLLAWMECCCVSTALREKMLVLLTVNIDNPEEVNLFSKGFLVALVQVFPWCSQSEWRHLIHVIKSLLEREVLYVPYSLEYVPFLPLLDFRPFAFHLQLSVLLLRAFQFLCGSSGAGWMPSVAWKHLSRLYCLSISDLLGSAKEVARGTWRTEDPRNGVRRELSFTYIQIFCHVLHVAAMLPEEATAEALLVLSLEVLSQYEVLYEADESLGSSLRKANERHFLESIAENVTNKEVRTMLLQKLRKL</sequence>
<dbReference type="GO" id="GO:0015030">
    <property type="term" value="C:Cajal body"/>
    <property type="evidence" value="ECO:0007669"/>
    <property type="project" value="Ensembl"/>
</dbReference>
<dbReference type="HOGENOM" id="CLU_010121_0_0_1"/>
<dbReference type="GO" id="GO:0032797">
    <property type="term" value="C:SMN complex"/>
    <property type="evidence" value="ECO:0000318"/>
    <property type="project" value="GO_Central"/>
</dbReference>
<dbReference type="Ensembl" id="ENSACAT00000016038.3">
    <property type="protein sequence ID" value="ENSACAP00000015722.3"/>
    <property type="gene ID" value="ENSACAG00000016003.3"/>
</dbReference>
<dbReference type="CTD" id="50628"/>
<name>H9GMU7_ANOCA</name>
<dbReference type="Proteomes" id="UP000001646">
    <property type="component" value="Unplaced"/>
</dbReference>
<reference evidence="2" key="1">
    <citation type="submission" date="2009-12" db="EMBL/GenBank/DDBJ databases">
        <title>The Genome Sequence of Anolis carolinensis (Green Anole Lizard).</title>
        <authorList>
            <consortium name="The Genome Sequencing Platform"/>
            <person name="Di Palma F."/>
            <person name="Alfoldi J."/>
            <person name="Heiman D."/>
            <person name="Young S."/>
            <person name="Grabherr M."/>
            <person name="Johnson J."/>
            <person name="Lander E.S."/>
            <person name="Lindblad-Toh K."/>
        </authorList>
    </citation>
    <scope>NUCLEOTIDE SEQUENCE [LARGE SCALE GENOMIC DNA]</scope>
    <source>
        <strain evidence="2">JBL SC #1</strain>
    </source>
</reference>
<dbReference type="Bgee" id="ENSACAG00000016003">
    <property type="expression patterns" value="Expressed in ovary and 12 other cell types or tissues"/>
</dbReference>
<dbReference type="OrthoDB" id="9875414at2759"/>
<proteinExistence type="predicted"/>
<evidence type="ECO:0000313" key="3">
    <source>
        <dbReference type="Proteomes" id="UP000001646"/>
    </source>
</evidence>
<protein>
    <submittedName>
        <fullName evidence="2">Gem nuclear organelle associated protein 4</fullName>
    </submittedName>
</protein>
<evidence type="ECO:0000313" key="2">
    <source>
        <dbReference type="Ensembl" id="ENSACAP00000015722.3"/>
    </source>
</evidence>
<dbReference type="GO" id="GO:0043021">
    <property type="term" value="F:ribonucleoprotein complex binding"/>
    <property type="evidence" value="ECO:0007669"/>
    <property type="project" value="Ensembl"/>
</dbReference>
<dbReference type="eggNOG" id="ENOG502QRX9">
    <property type="taxonomic scope" value="Eukaryota"/>
</dbReference>
<dbReference type="KEGG" id="acs:100567108"/>
<dbReference type="STRING" id="28377.ENSACAP00000015722"/>
<dbReference type="GO" id="GO:0000387">
    <property type="term" value="P:spliceosomal snRNP assembly"/>
    <property type="evidence" value="ECO:0000318"/>
    <property type="project" value="GO_Central"/>
</dbReference>
<dbReference type="PANTHER" id="PTHR15571">
    <property type="entry name" value="GEM-ASSOCIATED PROTEIN 4"/>
    <property type="match status" value="1"/>
</dbReference>